<keyword evidence="6" id="KW-0479">Metal-binding</keyword>
<evidence type="ECO:0000256" key="11">
    <source>
        <dbReference type="ARBA" id="ARBA00023180"/>
    </source>
</evidence>
<dbReference type="GO" id="GO:0003676">
    <property type="term" value="F:nucleic acid binding"/>
    <property type="evidence" value="ECO:0007669"/>
    <property type="project" value="InterPro"/>
</dbReference>
<evidence type="ECO:0000313" key="13">
    <source>
        <dbReference type="EMBL" id="KAK3189261.1"/>
    </source>
</evidence>
<accession>A0AAD9ZSX9</accession>
<keyword evidence="9" id="KW-0378">Hydrolase</keyword>
<keyword evidence="7 12" id="KW-0732">Signal</keyword>
<evidence type="ECO:0000256" key="8">
    <source>
        <dbReference type="ARBA" id="ARBA00022759"/>
    </source>
</evidence>
<dbReference type="SUPFAM" id="SSF48537">
    <property type="entry name" value="Phospholipase C/P1 nuclease"/>
    <property type="match status" value="1"/>
</dbReference>
<organism evidence="13 14">
    <name type="scientific">Dipteronia sinensis</name>
    <dbReference type="NCBI Taxonomy" id="43782"/>
    <lineage>
        <taxon>Eukaryota</taxon>
        <taxon>Viridiplantae</taxon>
        <taxon>Streptophyta</taxon>
        <taxon>Embryophyta</taxon>
        <taxon>Tracheophyta</taxon>
        <taxon>Spermatophyta</taxon>
        <taxon>Magnoliopsida</taxon>
        <taxon>eudicotyledons</taxon>
        <taxon>Gunneridae</taxon>
        <taxon>Pentapetalae</taxon>
        <taxon>rosids</taxon>
        <taxon>malvids</taxon>
        <taxon>Sapindales</taxon>
        <taxon>Sapindaceae</taxon>
        <taxon>Hippocastanoideae</taxon>
        <taxon>Acereae</taxon>
        <taxon>Dipteronia</taxon>
    </lineage>
</organism>
<evidence type="ECO:0000256" key="7">
    <source>
        <dbReference type="ARBA" id="ARBA00022729"/>
    </source>
</evidence>
<feature type="signal peptide" evidence="12">
    <location>
        <begin position="1"/>
        <end position="26"/>
    </location>
</feature>
<keyword evidence="10" id="KW-1015">Disulfide bond</keyword>
<dbReference type="GO" id="GO:0004521">
    <property type="term" value="F:RNA endonuclease activity"/>
    <property type="evidence" value="ECO:0007669"/>
    <property type="project" value="UniProtKB-ARBA"/>
</dbReference>
<evidence type="ECO:0000256" key="1">
    <source>
        <dbReference type="ARBA" id="ARBA00000245"/>
    </source>
</evidence>
<comment type="similarity">
    <text evidence="2">Belongs to the nuclease type I family.</text>
</comment>
<dbReference type="GO" id="GO:0006308">
    <property type="term" value="P:DNA catabolic process"/>
    <property type="evidence" value="ECO:0007669"/>
    <property type="project" value="InterPro"/>
</dbReference>
<evidence type="ECO:0000256" key="5">
    <source>
        <dbReference type="ARBA" id="ARBA00022722"/>
    </source>
</evidence>
<evidence type="ECO:0000256" key="4">
    <source>
        <dbReference type="ARBA" id="ARBA00012562"/>
    </source>
</evidence>
<keyword evidence="8" id="KW-0255">Endonuclease</keyword>
<evidence type="ECO:0000256" key="12">
    <source>
        <dbReference type="SAM" id="SignalP"/>
    </source>
</evidence>
<dbReference type="Gene3D" id="1.10.575.10">
    <property type="entry name" value="P1 Nuclease"/>
    <property type="match status" value="1"/>
</dbReference>
<keyword evidence="5" id="KW-0540">Nuclease</keyword>
<feature type="chain" id="PRO_5042242707" description="Aspergillus nuclease S1" evidence="12">
    <location>
        <begin position="27"/>
        <end position="340"/>
    </location>
</feature>
<evidence type="ECO:0000256" key="6">
    <source>
        <dbReference type="ARBA" id="ARBA00022723"/>
    </source>
</evidence>
<dbReference type="PANTHER" id="PTHR33146:SF27">
    <property type="entry name" value="ENDONUCLEASE 2"/>
    <property type="match status" value="1"/>
</dbReference>
<dbReference type="CDD" id="cd11010">
    <property type="entry name" value="S1-P1_nuclease"/>
    <property type="match status" value="1"/>
</dbReference>
<evidence type="ECO:0000256" key="2">
    <source>
        <dbReference type="ARBA" id="ARBA00009547"/>
    </source>
</evidence>
<dbReference type="InterPro" id="IPR003154">
    <property type="entry name" value="S1/P1nuclease"/>
</dbReference>
<keyword evidence="14" id="KW-1185">Reference proteome</keyword>
<proteinExistence type="inferred from homology"/>
<dbReference type="EMBL" id="JANJYJ010000009">
    <property type="protein sequence ID" value="KAK3189261.1"/>
    <property type="molecule type" value="Genomic_DNA"/>
</dbReference>
<reference evidence="13" key="1">
    <citation type="journal article" date="2023" name="Plant J.">
        <title>Genome sequences and population genomics provide insights into the demographic history, inbreeding, and mutation load of two 'living fossil' tree species of Dipteronia.</title>
        <authorList>
            <person name="Feng Y."/>
            <person name="Comes H.P."/>
            <person name="Chen J."/>
            <person name="Zhu S."/>
            <person name="Lu R."/>
            <person name="Zhang X."/>
            <person name="Li P."/>
            <person name="Qiu J."/>
            <person name="Olsen K.M."/>
            <person name="Qiu Y."/>
        </authorList>
    </citation>
    <scope>NUCLEOTIDE SEQUENCE</scope>
    <source>
        <strain evidence="13">NBL</strain>
    </source>
</reference>
<dbReference type="AlphaFoldDB" id="A0AAD9ZSX9"/>
<dbReference type="PANTHER" id="PTHR33146">
    <property type="entry name" value="ENDONUCLEASE 4"/>
    <property type="match status" value="1"/>
</dbReference>
<dbReference type="GO" id="GO:0000014">
    <property type="term" value="F:single-stranded DNA endodeoxyribonuclease activity"/>
    <property type="evidence" value="ECO:0007669"/>
    <property type="project" value="UniProtKB-ARBA"/>
</dbReference>
<comment type="caution">
    <text evidence="13">The sequence shown here is derived from an EMBL/GenBank/DDBJ whole genome shotgun (WGS) entry which is preliminary data.</text>
</comment>
<comment type="catalytic activity">
    <reaction evidence="1">
        <text>Endonucleolytic cleavage to 5'-phosphomononucleotide and 5'-phosphooligonucleotide end-products.</text>
        <dbReference type="EC" id="3.1.30.1"/>
    </reaction>
</comment>
<dbReference type="Proteomes" id="UP001281410">
    <property type="component" value="Unassembled WGS sequence"/>
</dbReference>
<dbReference type="Pfam" id="PF02265">
    <property type="entry name" value="S1-P1_nuclease"/>
    <property type="match status" value="1"/>
</dbReference>
<keyword evidence="11" id="KW-0325">Glycoprotein</keyword>
<dbReference type="GO" id="GO:0046872">
    <property type="term" value="F:metal ion binding"/>
    <property type="evidence" value="ECO:0007669"/>
    <property type="project" value="UniProtKB-KW"/>
</dbReference>
<evidence type="ECO:0000256" key="3">
    <source>
        <dbReference type="ARBA" id="ARBA00011245"/>
    </source>
</evidence>
<sequence>MKMEGFRIFQILALLSLSAIFPVIHGWGTDGHLTVCRIAQSRLSEAAAEAVKNLLPESAENDLGSVCSWADKVKFRYHWSSPLHYIDTPDDLCTYQYNRDCKDENGEKGRCVAGAINNYTTQLLTYNSASTQAEYNLTEALLFLSHYMGDIHQPLHVGFTSDRGGNTINVHWYTRKQVLHHVWDANIIETAEERLYDSNVDGLIDAIQQNITTEWVNLVKRWETCSANKTTCPDIYASEGIKAACDWAYKGASEGSTLEDDYFDSRLPIVNLRLAQGSLNLCTICTIVKHKKLFLRKTDRLIFPRPRSPKTSKLMLSFLSCITYGSFRISHLCNHLCFYL</sequence>
<protein>
    <recommendedName>
        <fullName evidence="4">Aspergillus nuclease S1</fullName>
        <ecNumber evidence="4">3.1.30.1</ecNumber>
    </recommendedName>
</protein>
<dbReference type="EC" id="3.1.30.1" evidence="4"/>
<gene>
    <name evidence="13" type="ORF">Dsin_028822</name>
</gene>
<evidence type="ECO:0000256" key="9">
    <source>
        <dbReference type="ARBA" id="ARBA00022801"/>
    </source>
</evidence>
<evidence type="ECO:0000256" key="10">
    <source>
        <dbReference type="ARBA" id="ARBA00023157"/>
    </source>
</evidence>
<evidence type="ECO:0000313" key="14">
    <source>
        <dbReference type="Proteomes" id="UP001281410"/>
    </source>
</evidence>
<name>A0AAD9ZSX9_9ROSI</name>
<comment type="subunit">
    <text evidence="3">Monomer.</text>
</comment>
<dbReference type="InterPro" id="IPR008947">
    <property type="entry name" value="PLipase_C/P1_nuclease_dom_sf"/>
</dbReference>
<dbReference type="FunFam" id="1.10.575.10:FF:000002">
    <property type="entry name" value="Endonuclease 2"/>
    <property type="match status" value="1"/>
</dbReference>